<sequence length="154" mass="15926">MDAVLPLATLLVLWPSLLPRWRAMLVATLLLGLALAALMFIALDHLDRAAGGDGPAFFAVIALYALGQGLLLGACAARTLVQAGMARLSPRYRATCRRALWCVLLPVGLAAGIGALAHWVAAGVALSLGTAMLWLAIVVSLPLPAAPGPRTEAT</sequence>
<evidence type="ECO:0000313" key="2">
    <source>
        <dbReference type="EMBL" id="QND81403.1"/>
    </source>
</evidence>
<name>A0ABX6RFY9_PSEMX</name>
<accession>A0ABX6RFY9</accession>
<keyword evidence="1" id="KW-1133">Transmembrane helix</keyword>
<feature type="transmembrane region" description="Helical" evidence="1">
    <location>
        <begin position="98"/>
        <end position="120"/>
    </location>
</feature>
<keyword evidence="1" id="KW-0472">Membrane</keyword>
<dbReference type="Proteomes" id="UP000515506">
    <property type="component" value="Chromosome"/>
</dbReference>
<dbReference type="EMBL" id="CP060028">
    <property type="protein sequence ID" value="QND81403.1"/>
    <property type="molecule type" value="Genomic_DNA"/>
</dbReference>
<feature type="transmembrane region" description="Helical" evidence="1">
    <location>
        <begin position="21"/>
        <end position="43"/>
    </location>
</feature>
<keyword evidence="3" id="KW-1185">Reference proteome</keyword>
<evidence type="ECO:0000313" key="3">
    <source>
        <dbReference type="Proteomes" id="UP000515506"/>
    </source>
</evidence>
<gene>
    <name evidence="2" type="ORF">H4W19_06505</name>
</gene>
<protein>
    <submittedName>
        <fullName evidence="2">Uncharacterized protein</fullName>
    </submittedName>
</protein>
<feature type="transmembrane region" description="Helical" evidence="1">
    <location>
        <begin position="55"/>
        <end position="77"/>
    </location>
</feature>
<feature type="transmembrane region" description="Helical" evidence="1">
    <location>
        <begin position="126"/>
        <end position="146"/>
    </location>
</feature>
<evidence type="ECO:0000256" key="1">
    <source>
        <dbReference type="SAM" id="Phobius"/>
    </source>
</evidence>
<proteinExistence type="predicted"/>
<keyword evidence="1" id="KW-0812">Transmembrane</keyword>
<organism evidence="2 3">
    <name type="scientific">Pseudoxanthomonas mexicana</name>
    <dbReference type="NCBI Taxonomy" id="128785"/>
    <lineage>
        <taxon>Bacteria</taxon>
        <taxon>Pseudomonadati</taxon>
        <taxon>Pseudomonadota</taxon>
        <taxon>Gammaproteobacteria</taxon>
        <taxon>Lysobacterales</taxon>
        <taxon>Lysobacteraceae</taxon>
        <taxon>Pseudoxanthomonas</taxon>
    </lineage>
</organism>
<reference evidence="2 3" key="1">
    <citation type="submission" date="2020-08" db="EMBL/GenBank/DDBJ databases">
        <title>Streptomycin resistant and MDR strain, P. mexicana.</title>
        <authorList>
            <person name="Ganesh-kumar S."/>
            <person name="Zhe T."/>
            <person name="Yu Z."/>
            <person name="Min Y."/>
        </authorList>
    </citation>
    <scope>NUCLEOTIDE SEQUENCE [LARGE SCALE GENOMIC DNA]</scope>
    <source>
        <strain evidence="2 3">GTZY</strain>
    </source>
</reference>
<dbReference type="RefSeq" id="WP_185896497.1">
    <property type="nucleotide sequence ID" value="NZ_CP060028.1"/>
</dbReference>